<protein>
    <submittedName>
        <fullName evidence="3">Haloacid dehalogenase type II</fullName>
    </submittedName>
</protein>
<dbReference type="NCBIfam" id="TIGR01493">
    <property type="entry name" value="HAD-SF-IA-v2"/>
    <property type="match status" value="1"/>
</dbReference>
<dbReference type="InterPro" id="IPR036412">
    <property type="entry name" value="HAD-like_sf"/>
</dbReference>
<dbReference type="RefSeq" id="WP_136876905.1">
    <property type="nucleotide sequence ID" value="NZ_SWBO01000004.1"/>
</dbReference>
<dbReference type="PROSITE" id="PS51318">
    <property type="entry name" value="TAT"/>
    <property type="match status" value="1"/>
</dbReference>
<reference evidence="3 4" key="1">
    <citation type="submission" date="2019-04" db="EMBL/GenBank/DDBJ databases">
        <title>Pedobacter sp. AR-2-6 sp. nov., isolated from Arctic soil.</title>
        <authorList>
            <person name="Dahal R.H."/>
            <person name="Kim D.-U."/>
        </authorList>
    </citation>
    <scope>NUCLEOTIDE SEQUENCE [LARGE SCALE GENOMIC DNA]</scope>
    <source>
        <strain evidence="3 4">AR-2-6</strain>
    </source>
</reference>
<dbReference type="Gene3D" id="1.10.150.240">
    <property type="entry name" value="Putative phosphatase, domain 2"/>
    <property type="match status" value="1"/>
</dbReference>
<organism evidence="3 4">
    <name type="scientific">Pedobacter cryotolerans</name>
    <dbReference type="NCBI Taxonomy" id="2571270"/>
    <lineage>
        <taxon>Bacteria</taxon>
        <taxon>Pseudomonadati</taxon>
        <taxon>Bacteroidota</taxon>
        <taxon>Sphingobacteriia</taxon>
        <taxon>Sphingobacteriales</taxon>
        <taxon>Sphingobacteriaceae</taxon>
        <taxon>Pedobacter</taxon>
    </lineage>
</organism>
<dbReference type="Pfam" id="PF13419">
    <property type="entry name" value="HAD_2"/>
    <property type="match status" value="1"/>
</dbReference>
<dbReference type="InterPro" id="IPR023214">
    <property type="entry name" value="HAD_sf"/>
</dbReference>
<dbReference type="InterPro" id="IPR023198">
    <property type="entry name" value="PGP-like_dom2"/>
</dbReference>
<dbReference type="InterPro" id="IPR006328">
    <property type="entry name" value="2-HAD"/>
</dbReference>
<dbReference type="SUPFAM" id="SSF56784">
    <property type="entry name" value="HAD-like"/>
    <property type="match status" value="1"/>
</dbReference>
<gene>
    <name evidence="3" type="ORF">FA045_09915</name>
</gene>
<dbReference type="CDD" id="cd02588">
    <property type="entry name" value="HAD_L2-DEX"/>
    <property type="match status" value="1"/>
</dbReference>
<dbReference type="SFLD" id="SFLDG01129">
    <property type="entry name" value="C1.5:_HAD__Beta-PGM__Phosphata"/>
    <property type="match status" value="1"/>
</dbReference>
<dbReference type="NCBIfam" id="TIGR01428">
    <property type="entry name" value="HAD_type_II"/>
    <property type="match status" value="1"/>
</dbReference>
<dbReference type="PANTHER" id="PTHR43316:SF3">
    <property type="entry name" value="HALOACID DEHALOGENASE, TYPE II (AFU_ORTHOLOGUE AFUA_2G07750)-RELATED"/>
    <property type="match status" value="1"/>
</dbReference>
<dbReference type="InterPro" id="IPR006439">
    <property type="entry name" value="HAD-SF_hydro_IA"/>
</dbReference>
<keyword evidence="4" id="KW-1185">Reference proteome</keyword>
<dbReference type="AlphaFoldDB" id="A0A4U1C697"/>
<evidence type="ECO:0000313" key="3">
    <source>
        <dbReference type="EMBL" id="TKC01538.1"/>
    </source>
</evidence>
<dbReference type="Gene3D" id="3.40.50.1000">
    <property type="entry name" value="HAD superfamily/HAD-like"/>
    <property type="match status" value="1"/>
</dbReference>
<sequence>MKTDRRNFLRNACTIGATGAVLPNLAFATLSNPVKTIVKPEILFFDINETLLDLEPLKLSIAEILGGKRELATLWFTTMLQYSMVTSVSNQYRDFGAIGVATLLMVAKSNDIILTEEQAKKAVQPILSLKPHPEVEQSLSLLKNDGYKLVSFTNSSKYAVQQQLKNAKIDSFFDEQVSIEDFGKFKPDLDVYHWAARKMKTENQNCMLIAAHGWDIAGALWAGWRAAFISRKGQQLFPLAPTPELDNPNLLELARELTSK</sequence>
<dbReference type="NCBIfam" id="TIGR01409">
    <property type="entry name" value="TAT_signal_seq"/>
    <property type="match status" value="1"/>
</dbReference>
<dbReference type="EMBL" id="SWBO01000004">
    <property type="protein sequence ID" value="TKC01538.1"/>
    <property type="molecule type" value="Genomic_DNA"/>
</dbReference>
<comment type="caution">
    <text evidence="3">The sequence shown here is derived from an EMBL/GenBank/DDBJ whole genome shotgun (WGS) entry which is preliminary data.</text>
</comment>
<dbReference type="InterPro" id="IPR019546">
    <property type="entry name" value="TAT_signal_bac_arc"/>
</dbReference>
<comment type="similarity">
    <text evidence="1">Belongs to the HAD-like hydrolase superfamily. S-2-haloalkanoic acid dehalogenase family.</text>
</comment>
<dbReference type="InterPro" id="IPR006311">
    <property type="entry name" value="TAT_signal"/>
</dbReference>
<keyword evidence="2" id="KW-0378">Hydrolase</keyword>
<evidence type="ECO:0000256" key="1">
    <source>
        <dbReference type="ARBA" id="ARBA00008106"/>
    </source>
</evidence>
<evidence type="ECO:0000313" key="4">
    <source>
        <dbReference type="Proteomes" id="UP000310477"/>
    </source>
</evidence>
<dbReference type="Proteomes" id="UP000310477">
    <property type="component" value="Unassembled WGS sequence"/>
</dbReference>
<dbReference type="InterPro" id="IPR041492">
    <property type="entry name" value="HAD_2"/>
</dbReference>
<dbReference type="GO" id="GO:0019120">
    <property type="term" value="F:hydrolase activity, acting on acid halide bonds, in C-halide compounds"/>
    <property type="evidence" value="ECO:0007669"/>
    <property type="project" value="InterPro"/>
</dbReference>
<dbReference type="SFLD" id="SFLDS00003">
    <property type="entry name" value="Haloacid_Dehalogenase"/>
    <property type="match status" value="1"/>
</dbReference>
<proteinExistence type="inferred from homology"/>
<accession>A0A4U1C697</accession>
<dbReference type="OrthoDB" id="264363at2"/>
<dbReference type="PRINTS" id="PR00413">
    <property type="entry name" value="HADHALOGNASE"/>
</dbReference>
<dbReference type="PANTHER" id="PTHR43316">
    <property type="entry name" value="HYDROLASE, HALOACID DELAHOGENASE-RELATED"/>
    <property type="match status" value="1"/>
</dbReference>
<name>A0A4U1C697_9SPHI</name>
<evidence type="ECO:0000256" key="2">
    <source>
        <dbReference type="ARBA" id="ARBA00022801"/>
    </source>
</evidence>
<dbReference type="InterPro" id="IPR051540">
    <property type="entry name" value="S-2-haloacid_dehalogenase"/>
</dbReference>